<dbReference type="EMBL" id="SKBM01000015">
    <property type="protein sequence ID" value="TCZ58758.1"/>
    <property type="molecule type" value="Genomic_DNA"/>
</dbReference>
<evidence type="ECO:0000259" key="7">
    <source>
        <dbReference type="PROSITE" id="PS51387"/>
    </source>
</evidence>
<dbReference type="InterPro" id="IPR036318">
    <property type="entry name" value="FAD-bd_PCMH-like_sf"/>
</dbReference>
<evidence type="ECO:0000256" key="1">
    <source>
        <dbReference type="ARBA" id="ARBA00022630"/>
    </source>
</evidence>
<dbReference type="PANTHER" id="PTHR45444:SF3">
    <property type="entry name" value="XANTHINE DEHYDROGENASE"/>
    <property type="match status" value="1"/>
</dbReference>
<dbReference type="Gene3D" id="3.30.465.10">
    <property type="match status" value="1"/>
</dbReference>
<evidence type="ECO:0000256" key="4">
    <source>
        <dbReference type="ARBA" id="ARBA00023002"/>
    </source>
</evidence>
<dbReference type="SUPFAM" id="SSF55447">
    <property type="entry name" value="CO dehydrogenase flavoprotein C-terminal domain-like"/>
    <property type="match status" value="1"/>
</dbReference>
<dbReference type="InterPro" id="IPR012175">
    <property type="entry name" value="Xanth_DH_ssu_bac"/>
</dbReference>
<dbReference type="SMART" id="SM01092">
    <property type="entry name" value="CO_deh_flav_C"/>
    <property type="match status" value="1"/>
</dbReference>
<gene>
    <name evidence="8" type="ORF">EXY23_16230</name>
</gene>
<dbReference type="InterPro" id="IPR016169">
    <property type="entry name" value="FAD-bd_PCMH_sub2"/>
</dbReference>
<dbReference type="InterPro" id="IPR036010">
    <property type="entry name" value="2Fe-2S_ferredoxin-like_sf"/>
</dbReference>
<keyword evidence="4" id="KW-0560">Oxidoreductase</keyword>
<keyword evidence="5" id="KW-0408">Iron</keyword>
<protein>
    <submittedName>
        <fullName evidence="8">Xanthine dehydrogenase</fullName>
    </submittedName>
</protein>
<name>A0A4R4DDS8_9PROT</name>
<reference evidence="8 9" key="1">
    <citation type="submission" date="2019-03" db="EMBL/GenBank/DDBJ databases">
        <title>Paracraurococcus aquatilis NE82 genome sequence.</title>
        <authorList>
            <person name="Zhao Y."/>
            <person name="Du Z."/>
        </authorList>
    </citation>
    <scope>NUCLEOTIDE SEQUENCE [LARGE SCALE GENOMIC DNA]</scope>
    <source>
        <strain evidence="8 9">NE82</strain>
    </source>
</reference>
<feature type="domain" description="2Fe-2S ferredoxin-type" evidence="6">
    <location>
        <begin position="3"/>
        <end position="86"/>
    </location>
</feature>
<dbReference type="InterPro" id="IPR036884">
    <property type="entry name" value="2Fe-2S-bd_dom_sf"/>
</dbReference>
<dbReference type="SUPFAM" id="SSF54292">
    <property type="entry name" value="2Fe-2S ferredoxin-like"/>
    <property type="match status" value="1"/>
</dbReference>
<dbReference type="Proteomes" id="UP000295023">
    <property type="component" value="Unassembled WGS sequence"/>
</dbReference>
<dbReference type="SUPFAM" id="SSF47741">
    <property type="entry name" value="CO dehydrogenase ISP C-domain like"/>
    <property type="match status" value="1"/>
</dbReference>
<keyword evidence="9" id="KW-1185">Reference proteome</keyword>
<dbReference type="AlphaFoldDB" id="A0A4R4DDS8"/>
<keyword evidence="1" id="KW-0285">Flavoprotein</keyword>
<dbReference type="InterPro" id="IPR036683">
    <property type="entry name" value="CO_DH_flav_C_dom_sf"/>
</dbReference>
<comment type="caution">
    <text evidence="8">The sequence shown here is derived from an EMBL/GenBank/DDBJ whole genome shotgun (WGS) entry which is preliminary data.</text>
</comment>
<dbReference type="PIRSF" id="PIRSF036557">
    <property type="entry name" value="XdhA_RC"/>
    <property type="match status" value="1"/>
</dbReference>
<feature type="domain" description="FAD-binding PCMH-type" evidence="7">
    <location>
        <begin position="171"/>
        <end position="344"/>
    </location>
</feature>
<evidence type="ECO:0000313" key="9">
    <source>
        <dbReference type="Proteomes" id="UP000295023"/>
    </source>
</evidence>
<proteinExistence type="predicted"/>
<dbReference type="Pfam" id="PF00111">
    <property type="entry name" value="Fer2"/>
    <property type="match status" value="1"/>
</dbReference>
<keyword evidence="2" id="KW-0479">Metal-binding</keyword>
<evidence type="ECO:0000313" key="8">
    <source>
        <dbReference type="EMBL" id="TCZ58758.1"/>
    </source>
</evidence>
<dbReference type="InterPro" id="IPR016167">
    <property type="entry name" value="FAD-bd_PCMH_sub1"/>
</dbReference>
<dbReference type="OrthoDB" id="9792018at2"/>
<dbReference type="InterPro" id="IPR016208">
    <property type="entry name" value="Ald_Oxase/xanthine_DH-like"/>
</dbReference>
<dbReference type="PROSITE" id="PS00197">
    <property type="entry name" value="2FE2S_FER_1"/>
    <property type="match status" value="1"/>
</dbReference>
<evidence type="ECO:0000256" key="2">
    <source>
        <dbReference type="ARBA" id="ARBA00022723"/>
    </source>
</evidence>
<keyword evidence="3" id="KW-0274">FAD</keyword>
<dbReference type="InterPro" id="IPR016166">
    <property type="entry name" value="FAD-bd_PCMH"/>
</dbReference>
<dbReference type="Pfam" id="PF01799">
    <property type="entry name" value="Fer2_2"/>
    <property type="match status" value="1"/>
</dbReference>
<dbReference type="InterPro" id="IPR006058">
    <property type="entry name" value="2Fe2S_fd_BS"/>
</dbReference>
<dbReference type="InterPro" id="IPR002346">
    <property type="entry name" value="Mopterin_DH_FAD-bd"/>
</dbReference>
<dbReference type="Gene3D" id="3.30.43.10">
    <property type="entry name" value="Uridine Diphospho-n-acetylenolpyruvylglucosamine Reductase, domain 2"/>
    <property type="match status" value="1"/>
</dbReference>
<dbReference type="PANTHER" id="PTHR45444">
    <property type="entry name" value="XANTHINE DEHYDROGENASE"/>
    <property type="match status" value="1"/>
</dbReference>
<evidence type="ECO:0000259" key="6">
    <source>
        <dbReference type="PROSITE" id="PS51085"/>
    </source>
</evidence>
<sequence>MTDRITLVLNGSPVALPPDTSPTTTLLDWLRGPAGLCGTKEGCAEGDCGACTVVLEGPDGGRAPVNACLVLLGQVHGCAVRTVEGLRGPDGAPHPVQRALAEADATQCGFCTPGIAMAAWAHAREGGSVHEALAGNLCRCTGYRPIIEAFAGLEDDGAAPPSLPPVGGATFAAGGQVFHRPASLAELLALRAAHPEALLLAGGTDLGLLVSEGRQRPPAVIHLATVPELGAIAADAGGITLGAAVPYARLLPLLDGSLAPLAGLLARLGSRQIRALGTVGGNLGTASPIGDMLPPLLVLGATLRIASVRGERESGVEDVLLGYRKTTLAPDEVIVSIRLPRPPDGAVLACEKLSRRHDQDISAVGGAFLLRVAGGRVAEARLAFGGLGPMAARARHAEAMLTGALLAPACFADAAEELAQDVAPLSDWRGSAAYRLAAAQGLLRRLYWRVAKPGLPAEVHAL</sequence>
<dbReference type="GO" id="GO:0051537">
    <property type="term" value="F:2 iron, 2 sulfur cluster binding"/>
    <property type="evidence" value="ECO:0007669"/>
    <property type="project" value="InterPro"/>
</dbReference>
<dbReference type="Pfam" id="PF00941">
    <property type="entry name" value="FAD_binding_5"/>
    <property type="match status" value="1"/>
</dbReference>
<dbReference type="PROSITE" id="PS51085">
    <property type="entry name" value="2FE2S_FER_2"/>
    <property type="match status" value="1"/>
</dbReference>
<dbReference type="GO" id="GO:0071949">
    <property type="term" value="F:FAD binding"/>
    <property type="evidence" value="ECO:0007669"/>
    <property type="project" value="InterPro"/>
</dbReference>
<dbReference type="SUPFAM" id="SSF56176">
    <property type="entry name" value="FAD-binding/transporter-associated domain-like"/>
    <property type="match status" value="1"/>
</dbReference>
<dbReference type="InterPro" id="IPR002888">
    <property type="entry name" value="2Fe-2S-bd"/>
</dbReference>
<dbReference type="Gene3D" id="3.10.20.30">
    <property type="match status" value="1"/>
</dbReference>
<organism evidence="8 9">
    <name type="scientific">Roseicella aquatilis</name>
    <dbReference type="NCBI Taxonomy" id="2527868"/>
    <lineage>
        <taxon>Bacteria</taxon>
        <taxon>Pseudomonadati</taxon>
        <taxon>Pseudomonadota</taxon>
        <taxon>Alphaproteobacteria</taxon>
        <taxon>Acetobacterales</taxon>
        <taxon>Roseomonadaceae</taxon>
        <taxon>Roseicella</taxon>
    </lineage>
</organism>
<evidence type="ECO:0000256" key="5">
    <source>
        <dbReference type="ARBA" id="ARBA00023004"/>
    </source>
</evidence>
<dbReference type="GO" id="GO:0016491">
    <property type="term" value="F:oxidoreductase activity"/>
    <property type="evidence" value="ECO:0007669"/>
    <property type="project" value="UniProtKB-KW"/>
</dbReference>
<dbReference type="InterPro" id="IPR005107">
    <property type="entry name" value="CO_DH_flav_C"/>
</dbReference>
<accession>A0A4R4DDS8</accession>
<dbReference type="InterPro" id="IPR012675">
    <property type="entry name" value="Beta-grasp_dom_sf"/>
</dbReference>
<dbReference type="Gene3D" id="3.30.390.50">
    <property type="entry name" value="CO dehydrogenase flavoprotein, C-terminal domain"/>
    <property type="match status" value="1"/>
</dbReference>
<dbReference type="Pfam" id="PF03450">
    <property type="entry name" value="CO_deh_flav_C"/>
    <property type="match status" value="1"/>
</dbReference>
<dbReference type="RefSeq" id="WP_132291501.1">
    <property type="nucleotide sequence ID" value="NZ_SKBM01000015.1"/>
</dbReference>
<evidence type="ECO:0000256" key="3">
    <source>
        <dbReference type="ARBA" id="ARBA00022827"/>
    </source>
</evidence>
<dbReference type="InterPro" id="IPR001041">
    <property type="entry name" value="2Fe-2S_ferredoxin-type"/>
</dbReference>
<dbReference type="Gene3D" id="1.10.150.120">
    <property type="entry name" value="[2Fe-2S]-binding domain"/>
    <property type="match status" value="1"/>
</dbReference>
<dbReference type="PROSITE" id="PS51387">
    <property type="entry name" value="FAD_PCMH"/>
    <property type="match status" value="1"/>
</dbReference>
<dbReference type="GO" id="GO:0005506">
    <property type="term" value="F:iron ion binding"/>
    <property type="evidence" value="ECO:0007669"/>
    <property type="project" value="InterPro"/>
</dbReference>